<protein>
    <submittedName>
        <fullName evidence="1">Uncharacterized protein</fullName>
    </submittedName>
</protein>
<organism evidence="1 2">
    <name type="scientific">Acetobacter senegalensis</name>
    <dbReference type="NCBI Taxonomy" id="446692"/>
    <lineage>
        <taxon>Bacteria</taxon>
        <taxon>Pseudomonadati</taxon>
        <taxon>Pseudomonadota</taxon>
        <taxon>Alphaproteobacteria</taxon>
        <taxon>Acetobacterales</taxon>
        <taxon>Acetobacteraceae</taxon>
        <taxon>Acetobacter</taxon>
    </lineage>
</organism>
<dbReference type="KEGG" id="asz:ASN_1P22"/>
<geneLocation type="plasmid" evidence="2">
    <name>1P</name>
</geneLocation>
<name>A0A0U5BEU9_9PROT</name>
<keyword evidence="2" id="KW-1185">Reference proteome</keyword>
<accession>A0A0U5BEU9</accession>
<gene>
    <name evidence="1" type="ORF">ASN_1P22</name>
</gene>
<dbReference type="GeneID" id="34784780"/>
<dbReference type="RefSeq" id="WP_014095393.1">
    <property type="nucleotide sequence ID" value="NZ_LN606601.1"/>
</dbReference>
<dbReference type="PATRIC" id="fig|446692.3.peg.4089"/>
<evidence type="ECO:0000313" key="2">
    <source>
        <dbReference type="Proteomes" id="UP000056109"/>
    </source>
</evidence>
<reference evidence="2" key="1">
    <citation type="submission" date="2014-09" db="EMBL/GenBank/DDBJ databases">
        <authorList>
            <person name="Illeghems K.G."/>
        </authorList>
    </citation>
    <scope>NUCLEOTIDE SEQUENCE [LARGE SCALE GENOMIC DNA]</scope>
    <source>
        <strain evidence="2">108B</strain>
        <plasmid evidence="2">1P</plasmid>
    </source>
</reference>
<sequence length="170" mass="19186">MFDPAHGSGRPALSLLYPIYVKGEDLCLERVSMSESASAVPVLDRTPRLTLFRVKPAVRRQLEEYVNDNDTSMRCAILQALKTIGVHVEPEDLVPERKRRLKPHTGDDTGELVGLSVSLPVYVRVAAELWMREHPGMRLVNMVLTGLKEMGFEIDDEDLTAKWTWKPFVG</sequence>
<dbReference type="EMBL" id="LN606601">
    <property type="protein sequence ID" value="CEF43059.1"/>
    <property type="molecule type" value="Genomic_DNA"/>
</dbReference>
<proteinExistence type="predicted"/>
<dbReference type="Proteomes" id="UP000056109">
    <property type="component" value="Plasmid 1P"/>
</dbReference>
<evidence type="ECO:0000313" key="1">
    <source>
        <dbReference type="EMBL" id="CEF43059.1"/>
    </source>
</evidence>
<dbReference type="AlphaFoldDB" id="A0A0U5BEU9"/>